<keyword evidence="3" id="KW-1185">Reference proteome</keyword>
<feature type="region of interest" description="Disordered" evidence="1">
    <location>
        <begin position="1"/>
        <end position="99"/>
    </location>
</feature>
<evidence type="ECO:0000313" key="2">
    <source>
        <dbReference type="EMBL" id="TBU56746.1"/>
    </source>
</evidence>
<name>A0A4Q9PQY7_9APHY</name>
<sequence length="115" mass="11565">MSDINHPAVSAHSADHPPSVPSGYLAPIANDAAVAGAATAANDSTTSGVTTDNPAVGTSNGPAQGSPDATTTEPPPTAQPPLNPRPSFIRYCPSATNRDAYTKKTGKELASLLID</sequence>
<protein>
    <submittedName>
        <fullName evidence="2">Uncharacterized protein</fullName>
    </submittedName>
</protein>
<evidence type="ECO:0000313" key="3">
    <source>
        <dbReference type="Proteomes" id="UP000292082"/>
    </source>
</evidence>
<organism evidence="2 3">
    <name type="scientific">Dichomitus squalens</name>
    <dbReference type="NCBI Taxonomy" id="114155"/>
    <lineage>
        <taxon>Eukaryota</taxon>
        <taxon>Fungi</taxon>
        <taxon>Dikarya</taxon>
        <taxon>Basidiomycota</taxon>
        <taxon>Agaricomycotina</taxon>
        <taxon>Agaricomycetes</taxon>
        <taxon>Polyporales</taxon>
        <taxon>Polyporaceae</taxon>
        <taxon>Dichomitus</taxon>
    </lineage>
</organism>
<reference evidence="2 3" key="1">
    <citation type="submission" date="2019-01" db="EMBL/GenBank/DDBJ databases">
        <title>Draft genome sequences of three monokaryotic isolates of the white-rot basidiomycete fungus Dichomitus squalens.</title>
        <authorList>
            <consortium name="DOE Joint Genome Institute"/>
            <person name="Lopez S.C."/>
            <person name="Andreopoulos B."/>
            <person name="Pangilinan J."/>
            <person name="Lipzen A."/>
            <person name="Riley R."/>
            <person name="Ahrendt S."/>
            <person name="Ng V."/>
            <person name="Barry K."/>
            <person name="Daum C."/>
            <person name="Grigoriev I.V."/>
            <person name="Hilden K.S."/>
            <person name="Makela M.R."/>
            <person name="de Vries R.P."/>
        </authorList>
    </citation>
    <scope>NUCLEOTIDE SEQUENCE [LARGE SCALE GENOMIC DNA]</scope>
    <source>
        <strain evidence="2 3">CBS 464.89</strain>
    </source>
</reference>
<feature type="compositionally biased region" description="Pro residues" evidence="1">
    <location>
        <begin position="73"/>
        <end position="84"/>
    </location>
</feature>
<feature type="compositionally biased region" description="Polar residues" evidence="1">
    <location>
        <begin position="42"/>
        <end position="63"/>
    </location>
</feature>
<dbReference type="EMBL" id="ML145146">
    <property type="protein sequence ID" value="TBU56746.1"/>
    <property type="molecule type" value="Genomic_DNA"/>
</dbReference>
<dbReference type="AlphaFoldDB" id="A0A4Q9PQY7"/>
<accession>A0A4Q9PQY7</accession>
<proteinExistence type="predicted"/>
<evidence type="ECO:0000256" key="1">
    <source>
        <dbReference type="SAM" id="MobiDB-lite"/>
    </source>
</evidence>
<gene>
    <name evidence="2" type="ORF">BD310DRAFT_765725</name>
</gene>
<feature type="non-terminal residue" evidence="2">
    <location>
        <position position="115"/>
    </location>
</feature>
<dbReference type="Proteomes" id="UP000292082">
    <property type="component" value="Unassembled WGS sequence"/>
</dbReference>
<feature type="compositionally biased region" description="Low complexity" evidence="1">
    <location>
        <begin position="26"/>
        <end position="41"/>
    </location>
</feature>